<dbReference type="GO" id="GO:0006518">
    <property type="term" value="P:peptide metabolic process"/>
    <property type="evidence" value="ECO:0007669"/>
    <property type="project" value="TreeGrafter"/>
</dbReference>
<dbReference type="AlphaFoldDB" id="A7IA06"/>
<evidence type="ECO:0000256" key="7">
    <source>
        <dbReference type="ARBA" id="ARBA00023049"/>
    </source>
</evidence>
<dbReference type="PANTHER" id="PTHR11804">
    <property type="entry name" value="PROTEASE M3 THIMET OLIGOPEPTIDASE-RELATED"/>
    <property type="match status" value="1"/>
</dbReference>
<dbReference type="InterPro" id="IPR001567">
    <property type="entry name" value="Pept_M3A_M3B_dom"/>
</dbReference>
<evidence type="ECO:0000256" key="6">
    <source>
        <dbReference type="ARBA" id="ARBA00022833"/>
    </source>
</evidence>
<reference evidence="10" key="1">
    <citation type="journal article" date="2015" name="Microbiology">
        <title>Genome of Methanoregula boonei 6A8 reveals adaptations to oligotrophic peatland environments.</title>
        <authorList>
            <person name="Braeuer S."/>
            <person name="Cadillo-Quiroz H."/>
            <person name="Kyrpides N."/>
            <person name="Woyke T."/>
            <person name="Goodwin L."/>
            <person name="Detter C."/>
            <person name="Podell S."/>
            <person name="Yavitt J.B."/>
            <person name="Zinder S.H."/>
        </authorList>
    </citation>
    <scope>NUCLEOTIDE SEQUENCE [LARGE SCALE GENOMIC DNA]</scope>
    <source>
        <strain evidence="10">DSM 21154 / JCM 14090 / 6A8</strain>
    </source>
</reference>
<evidence type="ECO:0000256" key="2">
    <source>
        <dbReference type="ARBA" id="ARBA00006040"/>
    </source>
</evidence>
<dbReference type="GeneID" id="5410686"/>
<keyword evidence="3" id="KW-0645">Protease</keyword>
<dbReference type="InterPro" id="IPR024080">
    <property type="entry name" value="Neurolysin/TOP_N"/>
</dbReference>
<evidence type="ECO:0000313" key="10">
    <source>
        <dbReference type="Proteomes" id="UP000002408"/>
    </source>
</evidence>
<name>A7IA06_METB6</name>
<dbReference type="HOGENOM" id="CLU_001805_2_0_2"/>
<keyword evidence="10" id="KW-1185">Reference proteome</keyword>
<dbReference type="EMBL" id="CP000780">
    <property type="protein sequence ID" value="ABS56567.1"/>
    <property type="molecule type" value="Genomic_DNA"/>
</dbReference>
<keyword evidence="7" id="KW-0482">Metalloprotease</keyword>
<dbReference type="KEGG" id="mbn:Mboo_2053"/>
<dbReference type="EC" id="3.4.24.15" evidence="9"/>
<dbReference type="SUPFAM" id="SSF55486">
    <property type="entry name" value="Metalloproteases ('zincins'), catalytic domain"/>
    <property type="match status" value="1"/>
</dbReference>
<organism evidence="9 10">
    <name type="scientific">Methanoregula boonei (strain DSM 21154 / JCM 14090 / 6A8)</name>
    <dbReference type="NCBI Taxonomy" id="456442"/>
    <lineage>
        <taxon>Archaea</taxon>
        <taxon>Methanobacteriati</taxon>
        <taxon>Methanobacteriota</taxon>
        <taxon>Stenosarchaea group</taxon>
        <taxon>Methanomicrobia</taxon>
        <taxon>Methanomicrobiales</taxon>
        <taxon>Methanoregulaceae</taxon>
        <taxon>Methanoregula</taxon>
    </lineage>
</organism>
<dbReference type="InterPro" id="IPR024079">
    <property type="entry name" value="MetalloPept_cat_dom_sf"/>
</dbReference>
<evidence type="ECO:0000256" key="4">
    <source>
        <dbReference type="ARBA" id="ARBA00022723"/>
    </source>
</evidence>
<dbReference type="GO" id="GO:0046872">
    <property type="term" value="F:metal ion binding"/>
    <property type="evidence" value="ECO:0007669"/>
    <property type="project" value="UniProtKB-KW"/>
</dbReference>
<evidence type="ECO:0000256" key="3">
    <source>
        <dbReference type="ARBA" id="ARBA00022670"/>
    </source>
</evidence>
<keyword evidence="6" id="KW-0862">Zinc</keyword>
<dbReference type="InterPro" id="IPR024077">
    <property type="entry name" value="Neurolysin/TOP_dom2"/>
</dbReference>
<comment type="similarity">
    <text evidence="2">Belongs to the peptidase M3 family.</text>
</comment>
<dbReference type="CDD" id="cd06455">
    <property type="entry name" value="M3A_TOP"/>
    <property type="match status" value="1"/>
</dbReference>
<feature type="domain" description="Peptidase M3A/M3B catalytic" evidence="8">
    <location>
        <begin position="207"/>
        <end position="650"/>
    </location>
</feature>
<dbReference type="Gene3D" id="1.10.1370.10">
    <property type="entry name" value="Neurolysin, domain 3"/>
    <property type="match status" value="1"/>
</dbReference>
<sequence>MTFRLPLSPLKTSYRPGEITVLCDTAIRTATTALDRIAVLPPETRSVETTLLAFETAMADFSDATLPLTLMGYVYPDPGVAAEGSASEEKTGKFAIGVFTRRDLYDAIRGVVPRNPAETRLLSETLRQFKKNGLALSNEGLARVRALKEQITGLEVKFSANLNNDTTTLDFSAEELGGVPQEVLATFAQTPDGKYRVTTKYPDYIPVMQNAESAATRKQLYAAFVNRQAVPNTALLEEAIRVRQECARELGYASWADYRLDGRMAQDTATVRSFLSRLEAPVKEKIRSDLAMLLTLKQELVPGADRVDPWDLAFLSERERKQKFALDNEEIRKYFPFDLVLEGMFRCFGPLFGARFAVVPEAPAWAPGVRLIRIFDQDDDRTLAYLYLDMFPRDGKYGHMMMSPLIAGREREGGYSVPVTAIVGNFRAPSGDIPSLLTHDDVEGLFHEFGHALHGCLTKAPYASLAGSSVEWDFVETPSQALESWVWEPEVLDAISGHYAHPAEKLPAPLRDRIIAARDLGAGLRYTRMLVISTEDMEFHTAKGPVDVTATANRIYRELMGISPLEGDHEPATIGHFMGGYDAGYYSYLWAEVYALNIFARFKKDGLFNAATGAAYRHWILEQGNMQDGKALLAGFLGKEPGMDVFYERLHIHPPSPTSP</sequence>
<dbReference type="GO" id="GO:0004222">
    <property type="term" value="F:metalloendopeptidase activity"/>
    <property type="evidence" value="ECO:0007669"/>
    <property type="project" value="InterPro"/>
</dbReference>
<evidence type="ECO:0000259" key="8">
    <source>
        <dbReference type="Pfam" id="PF01432"/>
    </source>
</evidence>
<dbReference type="GO" id="GO:0006508">
    <property type="term" value="P:proteolysis"/>
    <property type="evidence" value="ECO:0007669"/>
    <property type="project" value="UniProtKB-KW"/>
</dbReference>
<dbReference type="InterPro" id="IPR045090">
    <property type="entry name" value="Pept_M3A_M3B"/>
</dbReference>
<evidence type="ECO:0000313" key="9">
    <source>
        <dbReference type="EMBL" id="ABS56567.1"/>
    </source>
</evidence>
<dbReference type="eggNOG" id="arCOG04758">
    <property type="taxonomic scope" value="Archaea"/>
</dbReference>
<dbReference type="Gene3D" id="3.40.390.10">
    <property type="entry name" value="Collagenase (Catalytic Domain)"/>
    <property type="match status" value="1"/>
</dbReference>
<proteinExistence type="inferred from homology"/>
<dbReference type="Pfam" id="PF01432">
    <property type="entry name" value="Peptidase_M3"/>
    <property type="match status" value="1"/>
</dbReference>
<dbReference type="STRING" id="456442.Mboo_2053"/>
<evidence type="ECO:0000256" key="1">
    <source>
        <dbReference type="ARBA" id="ARBA00001947"/>
    </source>
</evidence>
<dbReference type="OrthoDB" id="110158at2157"/>
<dbReference type="Proteomes" id="UP000002408">
    <property type="component" value="Chromosome"/>
</dbReference>
<keyword evidence="5 9" id="KW-0378">Hydrolase</keyword>
<keyword evidence="4" id="KW-0479">Metal-binding</keyword>
<protein>
    <submittedName>
        <fullName evidence="9">Thimet oligopeptidase</fullName>
        <ecNumber evidence="9">3.4.24.15</ecNumber>
    </submittedName>
</protein>
<comment type="cofactor">
    <cofactor evidence="1">
        <name>Zn(2+)</name>
        <dbReference type="ChEBI" id="CHEBI:29105"/>
    </cofactor>
</comment>
<dbReference type="RefSeq" id="WP_012107623.1">
    <property type="nucleotide sequence ID" value="NC_009712.1"/>
</dbReference>
<gene>
    <name evidence="9" type="ordered locus">Mboo_2053</name>
</gene>
<accession>A7IA06</accession>
<evidence type="ECO:0000256" key="5">
    <source>
        <dbReference type="ARBA" id="ARBA00022801"/>
    </source>
</evidence>
<dbReference type="PANTHER" id="PTHR11804:SF84">
    <property type="entry name" value="SACCHAROLYSIN"/>
    <property type="match status" value="1"/>
</dbReference>
<dbReference type="Gene3D" id="1.20.1050.40">
    <property type="entry name" value="Endopeptidase. Chain P, domain 1"/>
    <property type="match status" value="1"/>
</dbReference>